<name>A0AAJ0H5L0_9PEZI</name>
<dbReference type="Proteomes" id="UP001275084">
    <property type="component" value="Unassembled WGS sequence"/>
</dbReference>
<gene>
    <name evidence="3" type="ORF">B0T25DRAFT_560558</name>
</gene>
<evidence type="ECO:0000259" key="2">
    <source>
        <dbReference type="Pfam" id="PF20237"/>
    </source>
</evidence>
<dbReference type="Pfam" id="PF20237">
    <property type="entry name" value="DUF6594"/>
    <property type="match status" value="1"/>
</dbReference>
<dbReference type="AlphaFoldDB" id="A0AAJ0H5L0"/>
<proteinExistence type="predicted"/>
<dbReference type="PANTHER" id="PTHR34502">
    <property type="entry name" value="DUF6594 DOMAIN-CONTAINING PROTEIN-RELATED"/>
    <property type="match status" value="1"/>
</dbReference>
<dbReference type="InterPro" id="IPR046529">
    <property type="entry name" value="DUF6594"/>
</dbReference>
<feature type="domain" description="DUF6594" evidence="2">
    <location>
        <begin position="17"/>
        <end position="279"/>
    </location>
</feature>
<comment type="caution">
    <text evidence="3">The sequence shown here is derived from an EMBL/GenBank/DDBJ whole genome shotgun (WGS) entry which is preliminary data.</text>
</comment>
<organism evidence="3 4">
    <name type="scientific">Lasiosphaeria hispida</name>
    <dbReference type="NCBI Taxonomy" id="260671"/>
    <lineage>
        <taxon>Eukaryota</taxon>
        <taxon>Fungi</taxon>
        <taxon>Dikarya</taxon>
        <taxon>Ascomycota</taxon>
        <taxon>Pezizomycotina</taxon>
        <taxon>Sordariomycetes</taxon>
        <taxon>Sordariomycetidae</taxon>
        <taxon>Sordariales</taxon>
        <taxon>Lasiosphaeriaceae</taxon>
        <taxon>Lasiosphaeria</taxon>
    </lineage>
</organism>
<keyword evidence="1" id="KW-0472">Membrane</keyword>
<keyword evidence="1" id="KW-0812">Transmembrane</keyword>
<sequence length="289" mass="32567">MGPSTNNPPIKAPANGYQTLGNYMGLSPEYAVFHGFRDLYAENLLYLQADIKLREKQLRNIQKEDRKDPRRKTYHQDWERLCASAAQEDGLQIQKILELREALDKYYDSLFRYEKIINMKKPKSRTLKNMYEWTFASDTCLVGDDWNVFEGQNPQVMVSLDRTFDDDLTAWIQTTLVETYHKLIGRSAHKSPAGEKDLEGFVSYPIEKVSSASRFIAAGIACALPTASIFGLHFIASTTVRLGVVLAMSVLFAICMAWMTSAKTQEIFSSTATFAAVLVVFVSTDAGNN</sequence>
<protein>
    <recommendedName>
        <fullName evidence="2">DUF6594 domain-containing protein</fullName>
    </recommendedName>
</protein>
<dbReference type="EMBL" id="JAUIQD010000009">
    <property type="protein sequence ID" value="KAK3339762.1"/>
    <property type="molecule type" value="Genomic_DNA"/>
</dbReference>
<feature type="transmembrane region" description="Helical" evidence="1">
    <location>
        <begin position="242"/>
        <end position="260"/>
    </location>
</feature>
<feature type="transmembrane region" description="Helical" evidence="1">
    <location>
        <begin position="215"/>
        <end position="236"/>
    </location>
</feature>
<evidence type="ECO:0000313" key="3">
    <source>
        <dbReference type="EMBL" id="KAK3339762.1"/>
    </source>
</evidence>
<dbReference type="PANTHER" id="PTHR34502:SF5">
    <property type="entry name" value="DUF6594 DOMAIN-CONTAINING PROTEIN"/>
    <property type="match status" value="1"/>
</dbReference>
<feature type="transmembrane region" description="Helical" evidence="1">
    <location>
        <begin position="267"/>
        <end position="284"/>
    </location>
</feature>
<evidence type="ECO:0000256" key="1">
    <source>
        <dbReference type="SAM" id="Phobius"/>
    </source>
</evidence>
<keyword evidence="1" id="KW-1133">Transmembrane helix</keyword>
<accession>A0AAJ0H5L0</accession>
<keyword evidence="4" id="KW-1185">Reference proteome</keyword>
<reference evidence="3" key="1">
    <citation type="journal article" date="2023" name="Mol. Phylogenet. Evol.">
        <title>Genome-scale phylogeny and comparative genomics of the fungal order Sordariales.</title>
        <authorList>
            <person name="Hensen N."/>
            <person name="Bonometti L."/>
            <person name="Westerberg I."/>
            <person name="Brannstrom I.O."/>
            <person name="Guillou S."/>
            <person name="Cros-Aarteil S."/>
            <person name="Calhoun S."/>
            <person name="Haridas S."/>
            <person name="Kuo A."/>
            <person name="Mondo S."/>
            <person name="Pangilinan J."/>
            <person name="Riley R."/>
            <person name="LaButti K."/>
            <person name="Andreopoulos B."/>
            <person name="Lipzen A."/>
            <person name="Chen C."/>
            <person name="Yan M."/>
            <person name="Daum C."/>
            <person name="Ng V."/>
            <person name="Clum A."/>
            <person name="Steindorff A."/>
            <person name="Ohm R.A."/>
            <person name="Martin F."/>
            <person name="Silar P."/>
            <person name="Natvig D.O."/>
            <person name="Lalanne C."/>
            <person name="Gautier V."/>
            <person name="Ament-Velasquez S.L."/>
            <person name="Kruys A."/>
            <person name="Hutchinson M.I."/>
            <person name="Powell A.J."/>
            <person name="Barry K."/>
            <person name="Miller A.N."/>
            <person name="Grigoriev I.V."/>
            <person name="Debuchy R."/>
            <person name="Gladieux P."/>
            <person name="Hiltunen Thoren M."/>
            <person name="Johannesson H."/>
        </authorList>
    </citation>
    <scope>NUCLEOTIDE SEQUENCE</scope>
    <source>
        <strain evidence="3">CBS 955.72</strain>
    </source>
</reference>
<reference evidence="3" key="2">
    <citation type="submission" date="2023-06" db="EMBL/GenBank/DDBJ databases">
        <authorList>
            <consortium name="Lawrence Berkeley National Laboratory"/>
            <person name="Haridas S."/>
            <person name="Hensen N."/>
            <person name="Bonometti L."/>
            <person name="Westerberg I."/>
            <person name="Brannstrom I.O."/>
            <person name="Guillou S."/>
            <person name="Cros-Aarteil S."/>
            <person name="Calhoun S."/>
            <person name="Kuo A."/>
            <person name="Mondo S."/>
            <person name="Pangilinan J."/>
            <person name="Riley R."/>
            <person name="Labutti K."/>
            <person name="Andreopoulos B."/>
            <person name="Lipzen A."/>
            <person name="Chen C."/>
            <person name="Yanf M."/>
            <person name="Daum C."/>
            <person name="Ng V."/>
            <person name="Clum A."/>
            <person name="Steindorff A."/>
            <person name="Ohm R."/>
            <person name="Martin F."/>
            <person name="Silar P."/>
            <person name="Natvig D."/>
            <person name="Lalanne C."/>
            <person name="Gautier V."/>
            <person name="Ament-Velasquez S.L."/>
            <person name="Kruys A."/>
            <person name="Hutchinson M.I."/>
            <person name="Powell A.J."/>
            <person name="Barry K."/>
            <person name="Miller A.N."/>
            <person name="Grigoriev I.V."/>
            <person name="Debuchy R."/>
            <person name="Gladieux P."/>
            <person name="Thoren M.H."/>
            <person name="Johannesson H."/>
        </authorList>
    </citation>
    <scope>NUCLEOTIDE SEQUENCE</scope>
    <source>
        <strain evidence="3">CBS 955.72</strain>
    </source>
</reference>
<evidence type="ECO:0000313" key="4">
    <source>
        <dbReference type="Proteomes" id="UP001275084"/>
    </source>
</evidence>